<dbReference type="GO" id="GO:0001099">
    <property type="term" value="F:basal RNA polymerase II transcription machinery binding"/>
    <property type="evidence" value="ECO:0007669"/>
    <property type="project" value="TreeGrafter"/>
</dbReference>
<dbReference type="AlphaFoldDB" id="A0A443R108"/>
<dbReference type="PANTHER" id="PTHR34253">
    <property type="entry name" value="PROTEIN LLP HOMOLOG"/>
    <property type="match status" value="1"/>
</dbReference>
<comment type="similarity">
    <text evidence="1">Belongs to the learning-associated protein family.</text>
</comment>
<dbReference type="InterPro" id="IPR018784">
    <property type="entry name" value="LLPH-like"/>
</dbReference>
<organism evidence="2 3">
    <name type="scientific">Dinothrombium tinctorium</name>
    <dbReference type="NCBI Taxonomy" id="1965070"/>
    <lineage>
        <taxon>Eukaryota</taxon>
        <taxon>Metazoa</taxon>
        <taxon>Ecdysozoa</taxon>
        <taxon>Arthropoda</taxon>
        <taxon>Chelicerata</taxon>
        <taxon>Arachnida</taxon>
        <taxon>Acari</taxon>
        <taxon>Acariformes</taxon>
        <taxon>Trombidiformes</taxon>
        <taxon>Prostigmata</taxon>
        <taxon>Anystina</taxon>
        <taxon>Parasitengona</taxon>
        <taxon>Trombidioidea</taxon>
        <taxon>Trombidiidae</taxon>
        <taxon>Dinothrombium</taxon>
    </lineage>
</organism>
<comment type="caution">
    <text evidence="2">The sequence shown here is derived from an EMBL/GenBank/DDBJ whole genome shotgun (WGS) entry which is preliminary data.</text>
</comment>
<evidence type="ECO:0000256" key="1">
    <source>
        <dbReference type="ARBA" id="ARBA00034118"/>
    </source>
</evidence>
<gene>
    <name evidence="2" type="ORF">B4U79_12215</name>
</gene>
<dbReference type="STRING" id="1965070.A0A443R108"/>
<dbReference type="GO" id="GO:0005730">
    <property type="term" value="C:nucleolus"/>
    <property type="evidence" value="ECO:0007669"/>
    <property type="project" value="TreeGrafter"/>
</dbReference>
<dbReference type="EMBL" id="NCKU01002716">
    <property type="protein sequence ID" value="RWS08946.1"/>
    <property type="molecule type" value="Genomic_DNA"/>
</dbReference>
<evidence type="ECO:0000313" key="3">
    <source>
        <dbReference type="Proteomes" id="UP000285301"/>
    </source>
</evidence>
<evidence type="ECO:0000313" key="2">
    <source>
        <dbReference type="EMBL" id="RWS08946.1"/>
    </source>
</evidence>
<proteinExistence type="inferred from homology"/>
<dbReference type="GO" id="GO:0097484">
    <property type="term" value="P:dendrite extension"/>
    <property type="evidence" value="ECO:0007669"/>
    <property type="project" value="TreeGrafter"/>
</dbReference>
<sequence length="113" mass="13509">MAKSLRSKWKRKMRALKRERYAVKELDRLKTMLSKAESVPDVEVVRPPNATTITNDATAVTDETRGCESIEMDSEQCVEKRDKRTLRNEHGNYPIWMNRRQVRRHKLRLRKKR</sequence>
<dbReference type="Pfam" id="PF10169">
    <property type="entry name" value="LLPH"/>
    <property type="match status" value="1"/>
</dbReference>
<reference evidence="2 3" key="1">
    <citation type="journal article" date="2018" name="Gigascience">
        <title>Genomes of trombidid mites reveal novel predicted allergens and laterally-transferred genes associated with secondary metabolism.</title>
        <authorList>
            <person name="Dong X."/>
            <person name="Chaisiri K."/>
            <person name="Xia D."/>
            <person name="Armstrong S.D."/>
            <person name="Fang Y."/>
            <person name="Donnelly M.J."/>
            <person name="Kadowaki T."/>
            <person name="McGarry J.W."/>
            <person name="Darby A.C."/>
            <person name="Makepeace B.L."/>
        </authorList>
    </citation>
    <scope>NUCLEOTIDE SEQUENCE [LARGE SCALE GENOMIC DNA]</scope>
    <source>
        <strain evidence="2">UoL-WK</strain>
    </source>
</reference>
<name>A0A443R108_9ACAR</name>
<dbReference type="PANTHER" id="PTHR34253:SF1">
    <property type="entry name" value="PROTEIN LLP HOMOLOG"/>
    <property type="match status" value="1"/>
</dbReference>
<protein>
    <submittedName>
        <fullName evidence="2">Protein LLP-like protein</fullName>
    </submittedName>
</protein>
<keyword evidence="3" id="KW-1185">Reference proteome</keyword>
<dbReference type="Proteomes" id="UP000285301">
    <property type="component" value="Unassembled WGS sequence"/>
</dbReference>
<dbReference type="OrthoDB" id="6257894at2759"/>
<accession>A0A443R108</accession>
<dbReference type="GO" id="GO:0003723">
    <property type="term" value="F:RNA binding"/>
    <property type="evidence" value="ECO:0007669"/>
    <property type="project" value="TreeGrafter"/>
</dbReference>